<protein>
    <submittedName>
        <fullName evidence="1">Uncharacterized protein</fullName>
    </submittedName>
</protein>
<accession>A0ACB7SQ72</accession>
<organism evidence="1 2">
    <name type="scientific">Hyalomma asiaticum</name>
    <name type="common">Tick</name>
    <dbReference type="NCBI Taxonomy" id="266040"/>
    <lineage>
        <taxon>Eukaryota</taxon>
        <taxon>Metazoa</taxon>
        <taxon>Ecdysozoa</taxon>
        <taxon>Arthropoda</taxon>
        <taxon>Chelicerata</taxon>
        <taxon>Arachnida</taxon>
        <taxon>Acari</taxon>
        <taxon>Parasitiformes</taxon>
        <taxon>Ixodida</taxon>
        <taxon>Ixodoidea</taxon>
        <taxon>Ixodidae</taxon>
        <taxon>Hyalomminae</taxon>
        <taxon>Hyalomma</taxon>
    </lineage>
</organism>
<comment type="caution">
    <text evidence="1">The sequence shown here is derived from an EMBL/GenBank/DDBJ whole genome shotgun (WGS) entry which is preliminary data.</text>
</comment>
<dbReference type="EMBL" id="CM023483">
    <property type="protein sequence ID" value="KAH6936074.1"/>
    <property type="molecule type" value="Genomic_DNA"/>
</dbReference>
<proteinExistence type="predicted"/>
<evidence type="ECO:0000313" key="2">
    <source>
        <dbReference type="Proteomes" id="UP000821845"/>
    </source>
</evidence>
<sequence length="230" mass="25702">MAAWTFAAALVSKQTANLATKAIRKYVAKEAPPDEENAKIHITCFPAHTGCLAGLSPCNPNEEVHRLACELTNPAAAAASSGRVYSDPQSDKDPVITYHELTSHYREGRRLFPAPHPKLSRAQSITLRQLQKRTYITPAVMHRINADTTPTCPFCDHAHSNFEHMIWLCPANSLTELATQEAWNKAIMSPKFQHQLRAVQRARDIAARLRPCQRHFGRSPRASHVLADLR</sequence>
<gene>
    <name evidence="1" type="ORF">HPB50_013063</name>
</gene>
<keyword evidence="2" id="KW-1185">Reference proteome</keyword>
<reference evidence="1" key="1">
    <citation type="submission" date="2020-05" db="EMBL/GenBank/DDBJ databases">
        <title>Large-scale comparative analyses of tick genomes elucidate their genetic diversity and vector capacities.</title>
        <authorList>
            <person name="Jia N."/>
            <person name="Wang J."/>
            <person name="Shi W."/>
            <person name="Du L."/>
            <person name="Sun Y."/>
            <person name="Zhan W."/>
            <person name="Jiang J."/>
            <person name="Wang Q."/>
            <person name="Zhang B."/>
            <person name="Ji P."/>
            <person name="Sakyi L.B."/>
            <person name="Cui X."/>
            <person name="Yuan T."/>
            <person name="Jiang B."/>
            <person name="Yang W."/>
            <person name="Lam T.T.-Y."/>
            <person name="Chang Q."/>
            <person name="Ding S."/>
            <person name="Wang X."/>
            <person name="Zhu J."/>
            <person name="Ruan X."/>
            <person name="Zhao L."/>
            <person name="Wei J."/>
            <person name="Que T."/>
            <person name="Du C."/>
            <person name="Cheng J."/>
            <person name="Dai P."/>
            <person name="Han X."/>
            <person name="Huang E."/>
            <person name="Gao Y."/>
            <person name="Liu J."/>
            <person name="Shao H."/>
            <person name="Ye R."/>
            <person name="Li L."/>
            <person name="Wei W."/>
            <person name="Wang X."/>
            <person name="Wang C."/>
            <person name="Yang T."/>
            <person name="Huo Q."/>
            <person name="Li W."/>
            <person name="Guo W."/>
            <person name="Chen H."/>
            <person name="Zhou L."/>
            <person name="Ni X."/>
            <person name="Tian J."/>
            <person name="Zhou Y."/>
            <person name="Sheng Y."/>
            <person name="Liu T."/>
            <person name="Pan Y."/>
            <person name="Xia L."/>
            <person name="Li J."/>
            <person name="Zhao F."/>
            <person name="Cao W."/>
        </authorList>
    </citation>
    <scope>NUCLEOTIDE SEQUENCE</scope>
    <source>
        <strain evidence="1">Hyas-2018</strain>
    </source>
</reference>
<evidence type="ECO:0000313" key="1">
    <source>
        <dbReference type="EMBL" id="KAH6936074.1"/>
    </source>
</evidence>
<name>A0ACB7SQ72_HYAAI</name>
<dbReference type="Proteomes" id="UP000821845">
    <property type="component" value="Chromosome 3"/>
</dbReference>